<dbReference type="Proteomes" id="UP000607653">
    <property type="component" value="Unassembled WGS sequence"/>
</dbReference>
<evidence type="ECO:0000313" key="10">
    <source>
        <dbReference type="EMBL" id="DAD20259.1"/>
    </source>
</evidence>
<keyword evidence="6 7" id="KW-0472">Membrane</keyword>
<evidence type="ECO:0000256" key="1">
    <source>
        <dbReference type="ARBA" id="ARBA00004651"/>
    </source>
</evidence>
<keyword evidence="11" id="KW-1185">Reference proteome</keyword>
<dbReference type="Pfam" id="PF04535">
    <property type="entry name" value="CASP_dom"/>
    <property type="match status" value="1"/>
</dbReference>
<comment type="caution">
    <text evidence="10">The sequence shown here is derived from an EMBL/GenBank/DDBJ whole genome shotgun (WGS) entry which is preliminary data.</text>
</comment>
<gene>
    <name evidence="10" type="ORF">HUJ06_021722</name>
</gene>
<accession>A0A822XMG5</accession>
<keyword evidence="3 7" id="KW-1003">Cell membrane</keyword>
<proteinExistence type="inferred from homology"/>
<feature type="chain" id="PRO_5032915351" description="CASP-like protein" evidence="8">
    <location>
        <begin position="18"/>
        <end position="93"/>
    </location>
</feature>
<evidence type="ECO:0000256" key="6">
    <source>
        <dbReference type="ARBA" id="ARBA00023136"/>
    </source>
</evidence>
<comment type="caution">
    <text evidence="7">Lacks conserved residue(s) required for the propagation of feature annotation.</text>
</comment>
<dbReference type="AlphaFoldDB" id="A0A822XMG5"/>
<comment type="similarity">
    <text evidence="2 7">Belongs to the Casparian strip membrane proteins (CASP) family.</text>
</comment>
<evidence type="ECO:0000256" key="3">
    <source>
        <dbReference type="ARBA" id="ARBA00022475"/>
    </source>
</evidence>
<evidence type="ECO:0000256" key="2">
    <source>
        <dbReference type="ARBA" id="ARBA00007651"/>
    </source>
</evidence>
<sequence>MMILFFFLDCNRLLVVANGIAAGYSLIQGLRCGLSMIKGSVLFNKPLAWAIFSGDQVVITITTILLLSVYICFTLAVQQSHHPCDFYRGHVRI</sequence>
<comment type="subcellular location">
    <subcellularLocation>
        <location evidence="1 7">Cell membrane</location>
        <topology evidence="1 7">Multi-pass membrane protein</topology>
    </subcellularLocation>
</comment>
<dbReference type="InterPro" id="IPR006702">
    <property type="entry name" value="CASP_dom"/>
</dbReference>
<feature type="domain" description="Casparian strip membrane protein" evidence="9">
    <location>
        <begin position="12"/>
        <end position="62"/>
    </location>
</feature>
<evidence type="ECO:0000313" key="11">
    <source>
        <dbReference type="Proteomes" id="UP000607653"/>
    </source>
</evidence>
<keyword evidence="4 7" id="KW-0812">Transmembrane</keyword>
<evidence type="ECO:0000256" key="8">
    <source>
        <dbReference type="SAM" id="SignalP"/>
    </source>
</evidence>
<dbReference type="EMBL" id="DUZY01000001">
    <property type="protein sequence ID" value="DAD20259.1"/>
    <property type="molecule type" value="Genomic_DNA"/>
</dbReference>
<dbReference type="GO" id="GO:0005886">
    <property type="term" value="C:plasma membrane"/>
    <property type="evidence" value="ECO:0007669"/>
    <property type="project" value="UniProtKB-SubCell"/>
</dbReference>
<evidence type="ECO:0000256" key="5">
    <source>
        <dbReference type="ARBA" id="ARBA00022989"/>
    </source>
</evidence>
<evidence type="ECO:0000259" key="9">
    <source>
        <dbReference type="Pfam" id="PF04535"/>
    </source>
</evidence>
<comment type="subunit">
    <text evidence="7">Homodimer and heterodimers.</text>
</comment>
<protein>
    <recommendedName>
        <fullName evidence="7">CASP-like protein</fullName>
    </recommendedName>
</protein>
<evidence type="ECO:0000256" key="4">
    <source>
        <dbReference type="ARBA" id="ARBA00022692"/>
    </source>
</evidence>
<organism evidence="10 11">
    <name type="scientific">Nelumbo nucifera</name>
    <name type="common">Sacred lotus</name>
    <dbReference type="NCBI Taxonomy" id="4432"/>
    <lineage>
        <taxon>Eukaryota</taxon>
        <taxon>Viridiplantae</taxon>
        <taxon>Streptophyta</taxon>
        <taxon>Embryophyta</taxon>
        <taxon>Tracheophyta</taxon>
        <taxon>Spermatophyta</taxon>
        <taxon>Magnoliopsida</taxon>
        <taxon>Proteales</taxon>
        <taxon>Nelumbonaceae</taxon>
        <taxon>Nelumbo</taxon>
    </lineage>
</organism>
<feature type="transmembrane region" description="Helical" evidence="7">
    <location>
        <begin position="12"/>
        <end position="37"/>
    </location>
</feature>
<keyword evidence="5 7" id="KW-1133">Transmembrane helix</keyword>
<feature type="signal peptide" evidence="8">
    <location>
        <begin position="1"/>
        <end position="17"/>
    </location>
</feature>
<evidence type="ECO:0000256" key="7">
    <source>
        <dbReference type="RuleBase" id="RU361233"/>
    </source>
</evidence>
<keyword evidence="8" id="KW-0732">Signal</keyword>
<feature type="transmembrane region" description="Helical" evidence="7">
    <location>
        <begin position="57"/>
        <end position="77"/>
    </location>
</feature>
<name>A0A822XMG5_NELNU</name>
<reference evidence="10 11" key="1">
    <citation type="journal article" date="2020" name="Mol. Biol. Evol.">
        <title>Distinct Expression and Methylation Patterns for Genes with Different Fates following a Single Whole-Genome Duplication in Flowering Plants.</title>
        <authorList>
            <person name="Shi T."/>
            <person name="Rahmani R.S."/>
            <person name="Gugger P.F."/>
            <person name="Wang M."/>
            <person name="Li H."/>
            <person name="Zhang Y."/>
            <person name="Li Z."/>
            <person name="Wang Q."/>
            <person name="Van de Peer Y."/>
            <person name="Marchal K."/>
            <person name="Chen J."/>
        </authorList>
    </citation>
    <scope>NUCLEOTIDE SEQUENCE [LARGE SCALE GENOMIC DNA]</scope>
    <source>
        <tissue evidence="10">Leaf</tissue>
    </source>
</reference>